<dbReference type="OrthoDB" id="9218901at2759"/>
<evidence type="ECO:0000256" key="1">
    <source>
        <dbReference type="SAM" id="MobiDB-lite"/>
    </source>
</evidence>
<evidence type="ECO:0000313" key="2">
    <source>
        <dbReference type="EMBL" id="RMC14771.1"/>
    </source>
</evidence>
<dbReference type="AlphaFoldDB" id="A0A3M0KQ88"/>
<protein>
    <submittedName>
        <fullName evidence="2">Uncharacterized protein</fullName>
    </submittedName>
</protein>
<comment type="caution">
    <text evidence="2">The sequence shown here is derived from an EMBL/GenBank/DDBJ whole genome shotgun (WGS) entry which is preliminary data.</text>
</comment>
<dbReference type="Proteomes" id="UP000269221">
    <property type="component" value="Unassembled WGS sequence"/>
</dbReference>
<evidence type="ECO:0000313" key="3">
    <source>
        <dbReference type="Proteomes" id="UP000269221"/>
    </source>
</evidence>
<gene>
    <name evidence="2" type="ORF">DUI87_06946</name>
</gene>
<proteinExistence type="predicted"/>
<sequence>MTQQTDTNAHSQSREGQPLLYRRRQVRDTDGGRAGSGTRGKLGCRDSHAKHQALLCGLASTEMAQGHQCPRGSEQSWEPSPAWQPWPAPALGPGPGLDSMGGTPCPHSLPPSCASSCLPQVTNRQTQVAREVTWTKITPHSSVTQPQRLSVSDLPPLDGPKLPLPLPCQISPQMQRAASARLKLPHLPAAAAAASAASPRGTGRAVGPVASGHQELMPPSAWGTLPAGEAWETPSLAGRTEGLWHGSVARQSHLLPPVQPAHSVQIHTGSQLAWKHLGHSDTDKLIKVQQGHGGDTCSDLFRDLGPCLHENRSLESTSRTTKWLTRRQEMQGIRRPAQQTVHHKRLCPEDEEALVHRLRPKTQELGSWKTKSMK</sequence>
<name>A0A3M0KQ88_HIRRU</name>
<organism evidence="2 3">
    <name type="scientific">Hirundo rustica rustica</name>
    <dbReference type="NCBI Taxonomy" id="333673"/>
    <lineage>
        <taxon>Eukaryota</taxon>
        <taxon>Metazoa</taxon>
        <taxon>Chordata</taxon>
        <taxon>Craniata</taxon>
        <taxon>Vertebrata</taxon>
        <taxon>Euteleostomi</taxon>
        <taxon>Archelosauria</taxon>
        <taxon>Archosauria</taxon>
        <taxon>Dinosauria</taxon>
        <taxon>Saurischia</taxon>
        <taxon>Theropoda</taxon>
        <taxon>Coelurosauria</taxon>
        <taxon>Aves</taxon>
        <taxon>Neognathae</taxon>
        <taxon>Neoaves</taxon>
        <taxon>Telluraves</taxon>
        <taxon>Australaves</taxon>
        <taxon>Passeriformes</taxon>
        <taxon>Sylvioidea</taxon>
        <taxon>Hirundinidae</taxon>
        <taxon>Hirundo</taxon>
    </lineage>
</organism>
<reference evidence="2 3" key="1">
    <citation type="submission" date="2018-07" db="EMBL/GenBank/DDBJ databases">
        <title>A high quality draft genome assembly of the barn swallow (H. rustica rustica).</title>
        <authorList>
            <person name="Formenti G."/>
            <person name="Chiara M."/>
            <person name="Poveda L."/>
            <person name="Francoijs K.-J."/>
            <person name="Bonisoli-Alquati A."/>
            <person name="Canova L."/>
            <person name="Gianfranceschi L."/>
            <person name="Horner D.S."/>
            <person name="Saino N."/>
        </authorList>
    </citation>
    <scope>NUCLEOTIDE SEQUENCE [LARGE SCALE GENOMIC DNA]</scope>
    <source>
        <strain evidence="2">Chelidonia</strain>
        <tissue evidence="2">Blood</tissue>
    </source>
</reference>
<feature type="compositionally biased region" description="Polar residues" evidence="1">
    <location>
        <begin position="1"/>
        <end position="15"/>
    </location>
</feature>
<dbReference type="EMBL" id="QRBI01000104">
    <property type="protein sequence ID" value="RMC14771.1"/>
    <property type="molecule type" value="Genomic_DNA"/>
</dbReference>
<feature type="region of interest" description="Disordered" evidence="1">
    <location>
        <begin position="1"/>
        <end position="46"/>
    </location>
</feature>
<keyword evidence="3" id="KW-1185">Reference proteome</keyword>
<accession>A0A3M0KQ88</accession>